<dbReference type="EMBL" id="KZ506607">
    <property type="protein sequence ID" value="PKU38979.1"/>
    <property type="molecule type" value="Genomic_DNA"/>
</dbReference>
<reference evidence="2" key="1">
    <citation type="submission" date="2017-11" db="EMBL/GenBank/DDBJ databases">
        <authorList>
            <person name="Lima N.C."/>
            <person name="Parody-Merino A.M."/>
            <person name="Battley P.F."/>
            <person name="Fidler A.E."/>
            <person name="Prosdocimi F."/>
        </authorList>
    </citation>
    <scope>NUCLEOTIDE SEQUENCE [LARGE SCALE GENOMIC DNA]</scope>
</reference>
<dbReference type="Proteomes" id="UP000233556">
    <property type="component" value="Unassembled WGS sequence"/>
</dbReference>
<keyword evidence="1" id="KW-0675">Receptor</keyword>
<organism evidence="1 2">
    <name type="scientific">Limosa lapponica baueri</name>
    <dbReference type="NCBI Taxonomy" id="1758121"/>
    <lineage>
        <taxon>Eukaryota</taxon>
        <taxon>Metazoa</taxon>
        <taxon>Chordata</taxon>
        <taxon>Craniata</taxon>
        <taxon>Vertebrata</taxon>
        <taxon>Euteleostomi</taxon>
        <taxon>Archelosauria</taxon>
        <taxon>Archosauria</taxon>
        <taxon>Dinosauria</taxon>
        <taxon>Saurischia</taxon>
        <taxon>Theropoda</taxon>
        <taxon>Coelurosauria</taxon>
        <taxon>Aves</taxon>
        <taxon>Neognathae</taxon>
        <taxon>Neoaves</taxon>
        <taxon>Charadriiformes</taxon>
        <taxon>Scolopacidae</taxon>
        <taxon>Limosa</taxon>
    </lineage>
</organism>
<name>A0A2I0TYY4_LIMLA</name>
<reference evidence="2" key="2">
    <citation type="submission" date="2017-12" db="EMBL/GenBank/DDBJ databases">
        <title>Genome sequence of the Bar-tailed Godwit (Limosa lapponica baueri).</title>
        <authorList>
            <person name="Lima N.C.B."/>
            <person name="Parody-Merino A.M."/>
            <person name="Battley P.F."/>
            <person name="Fidler A.E."/>
            <person name="Prosdocimi F."/>
        </authorList>
    </citation>
    <scope>NUCLEOTIDE SEQUENCE [LARGE SCALE GENOMIC DNA]</scope>
</reference>
<evidence type="ECO:0000313" key="2">
    <source>
        <dbReference type="Proteomes" id="UP000233556"/>
    </source>
</evidence>
<gene>
    <name evidence="1" type="ORF">llap_10723</name>
</gene>
<dbReference type="OrthoDB" id="9390510at2759"/>
<sequence length="97" mass="10810">MLCFLHHPEDNLMISQEASLLQTLCTGSYLDVQKTAFWLQELMTAASIALLEDVPCRLTLLPSTHFCKFKLTNSTKTSLCVELVLAVQEGNAFATME</sequence>
<evidence type="ECO:0000313" key="1">
    <source>
        <dbReference type="EMBL" id="PKU38979.1"/>
    </source>
</evidence>
<proteinExistence type="predicted"/>
<dbReference type="AlphaFoldDB" id="A0A2I0TYY4"/>
<keyword evidence="2" id="KW-1185">Reference proteome</keyword>
<protein>
    <submittedName>
        <fullName evidence="1">Inositol-trisphosphate receptor-interacting 1</fullName>
    </submittedName>
</protein>
<accession>A0A2I0TYY4</accession>